<accession>A0A815FF84</accession>
<gene>
    <name evidence="2" type="ORF">RFH988_LOCUS30836</name>
</gene>
<feature type="compositionally biased region" description="Basic residues" evidence="1">
    <location>
        <begin position="246"/>
        <end position="260"/>
    </location>
</feature>
<proteinExistence type="predicted"/>
<sequence>MYEQISNCDSRLNTPNSLVFDTDNVQYQFGCNSNLQAQLSSTQMNPSHYSHLLSNHNQLMQRMNILLLSMQEIKQDILTMKTDIDETKKLQSTIITMLQPDIQSKILMNQNNQQFAESDFIEHIDDLLLNTGEIMDCQNQEIFQTEEASTSRNGNFMVDNQENHTMPSLFDSDLTGFDYDSIILGCKTTNVLNSEDELSAFLNEYGKLPTEQNQGKNRRSKPCRDSSSRKVEQLSDPLFAIDQGKTKKKNQRKHERKSKKNSNTSISDSIDYQLSPHLTTANEIPAINHDNDESIKICLCHPLKTQLSGQTDRNTTITDCFGKTPVLVLFGNTLPDQFDIKMAMISSSLHGCVYSVQQFSKEIESTRTICCSERTISSVPVEISLENLKLHKKCDKTMMKEDTFKVKMYPSDVEKDTKLTKQKDVNSKYELKYSQLYIDCFQQDSSIPLPFNFRSNKLSTALKTKSMQQILKVSIHSINGSTILFDSDNKYPIILSGEIPEMFHCTLRSGWKWLKISIITDNKPSSIYYIDLGNGDMKNPNYFNIHEKSFTIPLNIVKKAPGMTNNVNVYRTLCSNQSEGPINNPSDNESFQNQNDSRLTIQVVNCFRIEILLLHSKSFPNESSIIYYPQCPTWNSEDFKEYTSISSNSERTSIQEGQQAVSNFAQMQINQLQNEPCNNTIGWPFTRASTTNTNNKD</sequence>
<evidence type="ECO:0000313" key="2">
    <source>
        <dbReference type="EMBL" id="CAF1322732.1"/>
    </source>
</evidence>
<feature type="compositionally biased region" description="Basic and acidic residues" evidence="1">
    <location>
        <begin position="222"/>
        <end position="233"/>
    </location>
</feature>
<dbReference type="Proteomes" id="UP000663882">
    <property type="component" value="Unassembled WGS sequence"/>
</dbReference>
<dbReference type="OrthoDB" id="10500540at2759"/>
<protein>
    <submittedName>
        <fullName evidence="2">Uncharacterized protein</fullName>
    </submittedName>
</protein>
<feature type="region of interest" description="Disordered" evidence="1">
    <location>
        <begin position="209"/>
        <end position="269"/>
    </location>
</feature>
<evidence type="ECO:0000313" key="3">
    <source>
        <dbReference type="Proteomes" id="UP000663882"/>
    </source>
</evidence>
<dbReference type="EMBL" id="CAJNOO010003174">
    <property type="protein sequence ID" value="CAF1322732.1"/>
    <property type="molecule type" value="Genomic_DNA"/>
</dbReference>
<organism evidence="2 3">
    <name type="scientific">Rotaria sordida</name>
    <dbReference type="NCBI Taxonomy" id="392033"/>
    <lineage>
        <taxon>Eukaryota</taxon>
        <taxon>Metazoa</taxon>
        <taxon>Spiralia</taxon>
        <taxon>Gnathifera</taxon>
        <taxon>Rotifera</taxon>
        <taxon>Eurotatoria</taxon>
        <taxon>Bdelloidea</taxon>
        <taxon>Philodinida</taxon>
        <taxon>Philodinidae</taxon>
        <taxon>Rotaria</taxon>
    </lineage>
</organism>
<evidence type="ECO:0000256" key="1">
    <source>
        <dbReference type="SAM" id="MobiDB-lite"/>
    </source>
</evidence>
<name>A0A815FF84_9BILA</name>
<comment type="caution">
    <text evidence="2">The sequence shown here is derived from an EMBL/GenBank/DDBJ whole genome shotgun (WGS) entry which is preliminary data.</text>
</comment>
<reference evidence="2" key="1">
    <citation type="submission" date="2021-02" db="EMBL/GenBank/DDBJ databases">
        <authorList>
            <person name="Nowell W R."/>
        </authorList>
    </citation>
    <scope>NUCLEOTIDE SEQUENCE</scope>
</reference>
<dbReference type="AlphaFoldDB" id="A0A815FF84"/>